<evidence type="ECO:0000259" key="1">
    <source>
        <dbReference type="SMART" id="SM00849"/>
    </source>
</evidence>
<dbReference type="PANTHER" id="PTHR36839">
    <property type="entry name" value="METALLO-BETA-LACTAMASE FAMILY PROTEIN (AFU_ORTHOLOGUE AFUA_5G12770)"/>
    <property type="match status" value="1"/>
</dbReference>
<dbReference type="Gene3D" id="3.60.15.10">
    <property type="entry name" value="Ribonuclease Z/Hydroxyacylglutathione hydrolase-like"/>
    <property type="match status" value="1"/>
</dbReference>
<dbReference type="OrthoDB" id="2373347at2"/>
<dbReference type="Pfam" id="PF00753">
    <property type="entry name" value="Lactamase_B"/>
    <property type="match status" value="1"/>
</dbReference>
<evidence type="ECO:0000313" key="3">
    <source>
        <dbReference type="Proteomes" id="UP000251213"/>
    </source>
</evidence>
<keyword evidence="3" id="KW-1185">Reference proteome</keyword>
<protein>
    <recommendedName>
        <fullName evidence="1">Metallo-beta-lactamase domain-containing protein</fullName>
    </recommendedName>
</protein>
<accession>A0A364K9V6</accession>
<dbReference type="EMBL" id="QJKK01000001">
    <property type="protein sequence ID" value="RAL27074.1"/>
    <property type="molecule type" value="Genomic_DNA"/>
</dbReference>
<proteinExistence type="predicted"/>
<reference evidence="2 3" key="2">
    <citation type="submission" date="2018-06" db="EMBL/GenBank/DDBJ databases">
        <authorList>
            <person name="Zhirakovskaya E."/>
        </authorList>
    </citation>
    <scope>NUCLEOTIDE SEQUENCE [LARGE SCALE GENOMIC DNA]</scope>
    <source>
        <strain evidence="2 3">FBKL4.011</strain>
    </source>
</reference>
<organism evidence="2 3">
    <name type="scientific">Thermoflavimicrobium daqui</name>
    <dbReference type="NCBI Taxonomy" id="2137476"/>
    <lineage>
        <taxon>Bacteria</taxon>
        <taxon>Bacillati</taxon>
        <taxon>Bacillota</taxon>
        <taxon>Bacilli</taxon>
        <taxon>Bacillales</taxon>
        <taxon>Thermoactinomycetaceae</taxon>
        <taxon>Thermoflavimicrobium</taxon>
    </lineage>
</organism>
<dbReference type="InterPro" id="IPR036866">
    <property type="entry name" value="RibonucZ/Hydroxyglut_hydro"/>
</dbReference>
<dbReference type="RefSeq" id="WP_113657679.1">
    <property type="nucleotide sequence ID" value="NZ_KZ845663.1"/>
</dbReference>
<dbReference type="SUPFAM" id="SSF56281">
    <property type="entry name" value="Metallo-hydrolase/oxidoreductase"/>
    <property type="match status" value="1"/>
</dbReference>
<dbReference type="CDD" id="cd07727">
    <property type="entry name" value="YmaE-like_MBL-fold"/>
    <property type="match status" value="1"/>
</dbReference>
<evidence type="ECO:0000313" key="2">
    <source>
        <dbReference type="EMBL" id="RAL27074.1"/>
    </source>
</evidence>
<dbReference type="PANTHER" id="PTHR36839:SF1">
    <property type="entry name" value="METALLO-BETA-LACTAMASE FAMILY PROTEIN (AFU_ORTHOLOGUE AFUA_5G12770)"/>
    <property type="match status" value="1"/>
</dbReference>
<reference evidence="2 3" key="1">
    <citation type="submission" date="2018-06" db="EMBL/GenBank/DDBJ databases">
        <title>Thermoflavimicrobium daqus sp. nov., a thermophilic microbe isolated from Moutai-flavour Daqu.</title>
        <authorList>
            <person name="Wang X."/>
            <person name="Zhou H."/>
        </authorList>
    </citation>
    <scope>NUCLEOTIDE SEQUENCE [LARGE SCALE GENOMIC DNA]</scope>
    <source>
        <strain evidence="2 3">FBKL4.011</strain>
    </source>
</reference>
<dbReference type="SMART" id="SM00849">
    <property type="entry name" value="Lactamase_B"/>
    <property type="match status" value="1"/>
</dbReference>
<dbReference type="AlphaFoldDB" id="A0A364K9V6"/>
<gene>
    <name evidence="2" type="ORF">DL897_03305</name>
</gene>
<dbReference type="InterPro" id="IPR001279">
    <property type="entry name" value="Metallo-B-lactamas"/>
</dbReference>
<name>A0A364K9V6_9BACL</name>
<sequence length="275" mass="31334">MKFWICTTCGTQYMASDEPLEICSICSEERQYILPSGQHWITLEELIASNKYENKWEEKEQGIFAITTTPSFALGQTAYLIQTPSGNILWDCIAYLDAKTIKQIRQLGGIKAIALSHPHYYSTQVEWADTFDCPIFIHQDDQKWVQRKSQRIQFWSGETLSLVEECTMVRLGGHFRGGSVLHLQSGDQGKGVLFTGDIVQVTPGEDWVSFMYSYPNMIPLPAGKVKKIAEMLKDIPFTRIYGAFNRKITHEANRVVQKSAMRYIAALDESLTESR</sequence>
<comment type="caution">
    <text evidence="2">The sequence shown here is derived from an EMBL/GenBank/DDBJ whole genome shotgun (WGS) entry which is preliminary data.</text>
</comment>
<dbReference type="Proteomes" id="UP000251213">
    <property type="component" value="Unassembled WGS sequence"/>
</dbReference>
<feature type="domain" description="Metallo-beta-lactamase" evidence="1">
    <location>
        <begin position="75"/>
        <end position="244"/>
    </location>
</feature>